<dbReference type="PANTHER" id="PTHR34301:SF8">
    <property type="entry name" value="ATPASE DOMAIN-CONTAINING PROTEIN"/>
    <property type="match status" value="1"/>
</dbReference>
<dbReference type="PANTHER" id="PTHR34301">
    <property type="entry name" value="DNA-BINDING PROTEIN-RELATED"/>
    <property type="match status" value="1"/>
</dbReference>
<dbReference type="GO" id="GO:0005524">
    <property type="term" value="F:ATP binding"/>
    <property type="evidence" value="ECO:0007669"/>
    <property type="project" value="UniProtKB-KW"/>
</dbReference>
<comment type="caution">
    <text evidence="2">The sequence shown here is derived from an EMBL/GenBank/DDBJ whole genome shotgun (WGS) entry which is preliminary data.</text>
</comment>
<dbReference type="Pfam" id="PF13401">
    <property type="entry name" value="AAA_22"/>
    <property type="match status" value="1"/>
</dbReference>
<keyword evidence="3" id="KW-1185">Reference proteome</keyword>
<evidence type="ECO:0000313" key="2">
    <source>
        <dbReference type="EMBL" id="MCW6511273.1"/>
    </source>
</evidence>
<dbReference type="RefSeq" id="WP_282587651.1">
    <property type="nucleotide sequence ID" value="NZ_JAMOIM010000023.1"/>
</dbReference>
<evidence type="ECO:0000313" key="3">
    <source>
        <dbReference type="Proteomes" id="UP001165667"/>
    </source>
</evidence>
<keyword evidence="2" id="KW-0067">ATP-binding</keyword>
<feature type="domain" description="ORC1/DEAH AAA+ ATPase" evidence="1">
    <location>
        <begin position="55"/>
        <end position="186"/>
    </location>
</feature>
<organism evidence="2 3">
    <name type="scientific">Lichenifustis flavocetrariae</name>
    <dbReference type="NCBI Taxonomy" id="2949735"/>
    <lineage>
        <taxon>Bacteria</taxon>
        <taxon>Pseudomonadati</taxon>
        <taxon>Pseudomonadota</taxon>
        <taxon>Alphaproteobacteria</taxon>
        <taxon>Hyphomicrobiales</taxon>
        <taxon>Lichenihabitantaceae</taxon>
        <taxon>Lichenifustis</taxon>
    </lineage>
</organism>
<dbReference type="InterPro" id="IPR027417">
    <property type="entry name" value="P-loop_NTPase"/>
</dbReference>
<reference evidence="2" key="1">
    <citation type="submission" date="2022-05" db="EMBL/GenBank/DDBJ databases">
        <authorList>
            <person name="Pankratov T."/>
        </authorList>
    </citation>
    <scope>NUCLEOTIDE SEQUENCE</scope>
    <source>
        <strain evidence="2">BP6-180914</strain>
    </source>
</reference>
<dbReference type="AlphaFoldDB" id="A0AA41Z694"/>
<dbReference type="Proteomes" id="UP001165667">
    <property type="component" value="Unassembled WGS sequence"/>
</dbReference>
<evidence type="ECO:0000259" key="1">
    <source>
        <dbReference type="Pfam" id="PF13401"/>
    </source>
</evidence>
<dbReference type="Gene3D" id="3.40.50.300">
    <property type="entry name" value="P-loop containing nucleotide triphosphate hydrolases"/>
    <property type="match status" value="1"/>
</dbReference>
<name>A0AA41Z694_9HYPH</name>
<dbReference type="CDD" id="cd00009">
    <property type="entry name" value="AAA"/>
    <property type="match status" value="1"/>
</dbReference>
<protein>
    <submittedName>
        <fullName evidence="2">ATP-binding protein</fullName>
    </submittedName>
</protein>
<dbReference type="InterPro" id="IPR049945">
    <property type="entry name" value="AAA_22"/>
</dbReference>
<gene>
    <name evidence="2" type="ORF">M8523_25110</name>
</gene>
<dbReference type="GO" id="GO:0016887">
    <property type="term" value="F:ATP hydrolysis activity"/>
    <property type="evidence" value="ECO:0007669"/>
    <property type="project" value="InterPro"/>
</dbReference>
<dbReference type="EMBL" id="JAMOIM010000023">
    <property type="protein sequence ID" value="MCW6511273.1"/>
    <property type="molecule type" value="Genomic_DNA"/>
</dbReference>
<proteinExistence type="predicted"/>
<sequence>MKTDFPKPLTDEDWAFKAIEIQELFSPAAPINEASLIAGRQPQIGALTSAIFERGRHAILFGERGVGKTSLANTFHMMFAGKMRSIVSIRKPAFPTDDFSSIWRRVFSEIQVDGVKVSERYPGKIDPDDIVRELGGFSQNTLPIIILDEFDKFTDTDAKKLMSHTLKALSDDRAANVTIVIVGVAEDVKILVEEHSSISRNITEIKMPRMDSNEMAEILDQRYPKVGFTIQAETKRDILSLARGLPEYIHFLGRDAAVNAAKNKRLKINNNDLDFAIKKMVHSSDQTSEDAYSGAVLSNKKNNLYKQVLLACALAKHDDLGRFTPSDVLPALTQLLGRPIKIANFFPHIEAFCDLERGGMIEKKGVPKAYKYRFREPKMQPYVIMKGVADELISHESLINF</sequence>
<accession>A0AA41Z694</accession>
<dbReference type="SUPFAM" id="SSF52540">
    <property type="entry name" value="P-loop containing nucleoside triphosphate hydrolases"/>
    <property type="match status" value="1"/>
</dbReference>
<keyword evidence="2" id="KW-0547">Nucleotide-binding</keyword>